<organism evidence="3 4">
    <name type="scientific">Mesorhizobium shonense</name>
    <dbReference type="NCBI Taxonomy" id="1209948"/>
    <lineage>
        <taxon>Bacteria</taxon>
        <taxon>Pseudomonadati</taxon>
        <taxon>Pseudomonadota</taxon>
        <taxon>Alphaproteobacteria</taxon>
        <taxon>Hyphomicrobiales</taxon>
        <taxon>Phyllobacteriaceae</taxon>
        <taxon>Mesorhizobium</taxon>
    </lineage>
</organism>
<gene>
    <name evidence="3" type="ORF">ABID26_003988</name>
</gene>
<evidence type="ECO:0000259" key="2">
    <source>
        <dbReference type="Pfam" id="PF07929"/>
    </source>
</evidence>
<dbReference type="RefSeq" id="WP_292374260.1">
    <property type="nucleotide sequence ID" value="NZ_JBEPLM010000007.1"/>
</dbReference>
<proteinExistence type="predicted"/>
<dbReference type="SUPFAM" id="SSF159941">
    <property type="entry name" value="MM3350-like"/>
    <property type="match status" value="1"/>
</dbReference>
<reference evidence="3 4" key="1">
    <citation type="submission" date="2024-06" db="EMBL/GenBank/DDBJ databases">
        <title>Genomic Encyclopedia of Type Strains, Phase IV (KMG-IV): sequencing the most valuable type-strain genomes for metagenomic binning, comparative biology and taxonomic classification.</title>
        <authorList>
            <person name="Goeker M."/>
        </authorList>
    </citation>
    <scope>NUCLEOTIDE SEQUENCE [LARGE SCALE GENOMIC DNA]</scope>
    <source>
        <strain evidence="3 4">DSM 29846</strain>
    </source>
</reference>
<comment type="caution">
    <text evidence="3">The sequence shown here is derived from an EMBL/GenBank/DDBJ whole genome shotgun (WGS) entry which is preliminary data.</text>
</comment>
<sequence>MEAQGQEHSDKRQQVENASRQARYEVERARRQYDAVDPENRLGVGELERRWNEKLTHLGELEEELDGAAALQAPTVSAGDRARLMALGKDLAQAWDSPGASTETRKKIIRLLVKEIIADVVDDSLALIIHWQGGDHTRLIVRKNKVGQTRWTRQMSDLSIPARKVCGGVWRYQELLAILADPGHPQHAERVEEFGDEFDPDEFALDVTNAALTSRFRMKIAAARQATLPPNLRKGVITPGSEFFVKVVWVITPSWVSGILRRGYLLQRQGYES</sequence>
<dbReference type="InterPro" id="IPR012912">
    <property type="entry name" value="Plasmid_pRiA4b_Orf3-like"/>
</dbReference>
<accession>A0ABV2HVC7</accession>
<feature type="compositionally biased region" description="Basic and acidic residues" evidence="1">
    <location>
        <begin position="1"/>
        <end position="14"/>
    </location>
</feature>
<dbReference type="InterPro" id="IPR024047">
    <property type="entry name" value="MM3350-like_sf"/>
</dbReference>
<dbReference type="Proteomes" id="UP001549036">
    <property type="component" value="Unassembled WGS sequence"/>
</dbReference>
<feature type="region of interest" description="Disordered" evidence="1">
    <location>
        <begin position="1"/>
        <end position="30"/>
    </location>
</feature>
<dbReference type="Pfam" id="PF07929">
    <property type="entry name" value="PRiA4_ORF3"/>
    <property type="match status" value="1"/>
</dbReference>
<name>A0ABV2HVC7_9HYPH</name>
<dbReference type="Gene3D" id="3.10.290.30">
    <property type="entry name" value="MM3350-like"/>
    <property type="match status" value="1"/>
</dbReference>
<dbReference type="EMBL" id="JBEPLM010000007">
    <property type="protein sequence ID" value="MET3594580.1"/>
    <property type="molecule type" value="Genomic_DNA"/>
</dbReference>
<evidence type="ECO:0000313" key="4">
    <source>
        <dbReference type="Proteomes" id="UP001549036"/>
    </source>
</evidence>
<feature type="domain" description="Plasmid pRiA4b Orf3-like" evidence="2">
    <location>
        <begin position="166"/>
        <end position="205"/>
    </location>
</feature>
<evidence type="ECO:0000313" key="3">
    <source>
        <dbReference type="EMBL" id="MET3594580.1"/>
    </source>
</evidence>
<protein>
    <recommendedName>
        <fullName evidence="2">Plasmid pRiA4b Orf3-like domain-containing protein</fullName>
    </recommendedName>
</protein>
<evidence type="ECO:0000256" key="1">
    <source>
        <dbReference type="SAM" id="MobiDB-lite"/>
    </source>
</evidence>
<keyword evidence="4" id="KW-1185">Reference proteome</keyword>